<keyword evidence="3" id="KW-0804">Transcription</keyword>
<proteinExistence type="predicted"/>
<keyword evidence="1" id="KW-0805">Transcription regulation</keyword>
<dbReference type="PRINTS" id="PR00035">
    <property type="entry name" value="HTHGNTR"/>
</dbReference>
<dbReference type="PANTHER" id="PTHR43537">
    <property type="entry name" value="TRANSCRIPTIONAL REGULATOR, GNTR FAMILY"/>
    <property type="match status" value="1"/>
</dbReference>
<evidence type="ECO:0000256" key="3">
    <source>
        <dbReference type="ARBA" id="ARBA00023163"/>
    </source>
</evidence>
<dbReference type="Proteomes" id="UP000181917">
    <property type="component" value="Unassembled WGS sequence"/>
</dbReference>
<evidence type="ECO:0000256" key="1">
    <source>
        <dbReference type="ARBA" id="ARBA00023015"/>
    </source>
</evidence>
<dbReference type="GO" id="GO:0003700">
    <property type="term" value="F:DNA-binding transcription factor activity"/>
    <property type="evidence" value="ECO:0007669"/>
    <property type="project" value="InterPro"/>
</dbReference>
<organism evidence="5 6">
    <name type="scientific">Crystallibacter crystallopoietes</name>
    <dbReference type="NCBI Taxonomy" id="37928"/>
    <lineage>
        <taxon>Bacteria</taxon>
        <taxon>Bacillati</taxon>
        <taxon>Actinomycetota</taxon>
        <taxon>Actinomycetes</taxon>
        <taxon>Micrococcales</taxon>
        <taxon>Micrococcaceae</taxon>
        <taxon>Crystallibacter</taxon>
    </lineage>
</organism>
<evidence type="ECO:0000256" key="2">
    <source>
        <dbReference type="ARBA" id="ARBA00023125"/>
    </source>
</evidence>
<evidence type="ECO:0000313" key="6">
    <source>
        <dbReference type="Proteomes" id="UP000181917"/>
    </source>
</evidence>
<dbReference type="InterPro" id="IPR036388">
    <property type="entry name" value="WH-like_DNA-bd_sf"/>
</dbReference>
<dbReference type="RefSeq" id="WP_074700615.1">
    <property type="nucleotide sequence ID" value="NZ_CP018863.1"/>
</dbReference>
<reference evidence="5 6" key="1">
    <citation type="submission" date="2016-10" db="EMBL/GenBank/DDBJ databases">
        <authorList>
            <person name="de Groot N.N."/>
        </authorList>
    </citation>
    <scope>NUCLEOTIDE SEQUENCE [LARGE SCALE GENOMIC DNA]</scope>
    <source>
        <strain evidence="5 6">DSM 20117</strain>
    </source>
</reference>
<evidence type="ECO:0000259" key="4">
    <source>
        <dbReference type="PROSITE" id="PS50949"/>
    </source>
</evidence>
<dbReference type="InterPro" id="IPR000524">
    <property type="entry name" value="Tscrpt_reg_HTH_GntR"/>
</dbReference>
<dbReference type="AlphaFoldDB" id="A0A1H1DE76"/>
<dbReference type="STRING" id="37928.SAMN04489742_2402"/>
<dbReference type="InterPro" id="IPR008920">
    <property type="entry name" value="TF_FadR/GntR_C"/>
</dbReference>
<dbReference type="SMART" id="SM00895">
    <property type="entry name" value="FCD"/>
    <property type="match status" value="1"/>
</dbReference>
<dbReference type="Gene3D" id="1.20.120.530">
    <property type="entry name" value="GntR ligand-binding domain-like"/>
    <property type="match status" value="1"/>
</dbReference>
<dbReference type="PROSITE" id="PS50949">
    <property type="entry name" value="HTH_GNTR"/>
    <property type="match status" value="1"/>
</dbReference>
<keyword evidence="6" id="KW-1185">Reference proteome</keyword>
<dbReference type="InterPro" id="IPR011711">
    <property type="entry name" value="GntR_C"/>
</dbReference>
<dbReference type="KEGG" id="acry:AC20117_05415"/>
<dbReference type="Pfam" id="PF07729">
    <property type="entry name" value="FCD"/>
    <property type="match status" value="1"/>
</dbReference>
<dbReference type="SUPFAM" id="SSF48008">
    <property type="entry name" value="GntR ligand-binding domain-like"/>
    <property type="match status" value="1"/>
</dbReference>
<gene>
    <name evidence="5" type="ORF">SAMN04489742_2402</name>
</gene>
<dbReference type="SUPFAM" id="SSF46785">
    <property type="entry name" value="Winged helix' DNA-binding domain"/>
    <property type="match status" value="1"/>
</dbReference>
<dbReference type="OrthoDB" id="3210131at2"/>
<dbReference type="EMBL" id="FNKH01000002">
    <property type="protein sequence ID" value="SDQ74781.1"/>
    <property type="molecule type" value="Genomic_DNA"/>
</dbReference>
<keyword evidence="5" id="KW-0670">Pyruvate</keyword>
<dbReference type="Pfam" id="PF00392">
    <property type="entry name" value="GntR"/>
    <property type="match status" value="1"/>
</dbReference>
<keyword evidence="2" id="KW-0238">DNA-binding</keyword>
<dbReference type="CDD" id="cd07377">
    <property type="entry name" value="WHTH_GntR"/>
    <property type="match status" value="1"/>
</dbReference>
<sequence>MAEPAAVDRGSSRSLTHSVVEQLRSSIVDGGIGPGDKLPAESALMAQFAVSRTVIREAISRLQAAGLVETYRGKGTYVLTRPSEESFTAGPEQIRTPEDRLQLLDFRLGLEVEASALAALRRTPTQLAKIGGALADFRAARNKPSEAVEADFRFHRAIAVATNNRFYVDLLASLGPAMIAMPQTRLLANNDDGEETHFSRVAFEHETVFDAIGRQDAQTAAAAMRTHLANSRARLGRRPD</sequence>
<dbReference type="InterPro" id="IPR036390">
    <property type="entry name" value="WH_DNA-bd_sf"/>
</dbReference>
<evidence type="ECO:0000313" key="5">
    <source>
        <dbReference type="EMBL" id="SDQ74781.1"/>
    </source>
</evidence>
<dbReference type="SMART" id="SM00345">
    <property type="entry name" value="HTH_GNTR"/>
    <property type="match status" value="1"/>
</dbReference>
<accession>A0A1H1DE76</accession>
<feature type="domain" description="HTH gntR-type" evidence="4">
    <location>
        <begin position="13"/>
        <end position="81"/>
    </location>
</feature>
<dbReference type="PANTHER" id="PTHR43537:SF5">
    <property type="entry name" value="UXU OPERON TRANSCRIPTIONAL REGULATOR"/>
    <property type="match status" value="1"/>
</dbReference>
<dbReference type="GO" id="GO:0003677">
    <property type="term" value="F:DNA binding"/>
    <property type="evidence" value="ECO:0007669"/>
    <property type="project" value="UniProtKB-KW"/>
</dbReference>
<protein>
    <submittedName>
        <fullName evidence="5">GntR family transcriptional regulator, transcriptional repressor for pyruvate dehydrogenase complex</fullName>
    </submittedName>
</protein>
<dbReference type="Gene3D" id="1.10.10.10">
    <property type="entry name" value="Winged helix-like DNA-binding domain superfamily/Winged helix DNA-binding domain"/>
    <property type="match status" value="1"/>
</dbReference>
<name>A0A1H1DE76_9MICC</name>